<dbReference type="GO" id="GO:0055085">
    <property type="term" value="P:transmembrane transport"/>
    <property type="evidence" value="ECO:0007669"/>
    <property type="project" value="InterPro"/>
</dbReference>
<dbReference type="GO" id="GO:0005886">
    <property type="term" value="C:plasma membrane"/>
    <property type="evidence" value="ECO:0007669"/>
    <property type="project" value="UniProtKB-SubCell"/>
</dbReference>
<dbReference type="KEGG" id="aaxa:NCTC10138_01688"/>
<evidence type="ECO:0000259" key="8">
    <source>
        <dbReference type="PROSITE" id="PS50928"/>
    </source>
</evidence>
<feature type="transmembrane region" description="Helical" evidence="7">
    <location>
        <begin position="12"/>
        <end position="33"/>
    </location>
</feature>
<dbReference type="Proteomes" id="UP000289841">
    <property type="component" value="Chromosome"/>
</dbReference>
<dbReference type="EMBL" id="LR215048">
    <property type="protein sequence ID" value="VEU81290.1"/>
    <property type="molecule type" value="Genomic_DNA"/>
</dbReference>
<dbReference type="InterPro" id="IPR035906">
    <property type="entry name" value="MetI-like_sf"/>
</dbReference>
<evidence type="ECO:0000256" key="6">
    <source>
        <dbReference type="ARBA" id="ARBA00023136"/>
    </source>
</evidence>
<dbReference type="OrthoDB" id="9784933at2"/>
<proteinExistence type="inferred from homology"/>
<dbReference type="InterPro" id="IPR000515">
    <property type="entry name" value="MetI-like"/>
</dbReference>
<comment type="subcellular location">
    <subcellularLocation>
        <location evidence="1 7">Cell membrane</location>
        <topology evidence="1 7">Multi-pass membrane protein</topology>
    </subcellularLocation>
</comment>
<evidence type="ECO:0000256" key="4">
    <source>
        <dbReference type="ARBA" id="ARBA00022692"/>
    </source>
</evidence>
<dbReference type="PANTHER" id="PTHR43744">
    <property type="entry name" value="ABC TRANSPORTER PERMEASE PROTEIN MG189-RELATED-RELATED"/>
    <property type="match status" value="1"/>
</dbReference>
<comment type="similarity">
    <text evidence="7">Belongs to the binding-protein-dependent transport system permease family.</text>
</comment>
<evidence type="ECO:0000256" key="1">
    <source>
        <dbReference type="ARBA" id="ARBA00004651"/>
    </source>
</evidence>
<keyword evidence="3" id="KW-1003">Cell membrane</keyword>
<dbReference type="STRING" id="1278311.GCA_000428705_00830"/>
<organism evidence="9 10">
    <name type="scientific">Haploplasma axanthum</name>
    <name type="common">Acholeplasma axanthum</name>
    <dbReference type="NCBI Taxonomy" id="29552"/>
    <lineage>
        <taxon>Bacteria</taxon>
        <taxon>Bacillati</taxon>
        <taxon>Mycoplasmatota</taxon>
        <taxon>Mollicutes</taxon>
        <taxon>Acholeplasmatales</taxon>
        <taxon>Acholeplasmataceae</taxon>
        <taxon>Haploplasma</taxon>
    </lineage>
</organism>
<protein>
    <submittedName>
        <fullName evidence="9">Inner membrane ABC transporter permease protein ycjP</fullName>
    </submittedName>
</protein>
<feature type="transmembrane region" description="Helical" evidence="7">
    <location>
        <begin position="113"/>
        <end position="133"/>
    </location>
</feature>
<keyword evidence="10" id="KW-1185">Reference proteome</keyword>
<dbReference type="CDD" id="cd06261">
    <property type="entry name" value="TM_PBP2"/>
    <property type="match status" value="1"/>
</dbReference>
<keyword evidence="2 7" id="KW-0813">Transport</keyword>
<feature type="transmembrane region" description="Helical" evidence="7">
    <location>
        <begin position="261"/>
        <end position="280"/>
    </location>
</feature>
<reference evidence="9 10" key="1">
    <citation type="submission" date="2019-01" db="EMBL/GenBank/DDBJ databases">
        <authorList>
            <consortium name="Pathogen Informatics"/>
        </authorList>
    </citation>
    <scope>NUCLEOTIDE SEQUENCE [LARGE SCALE GENOMIC DNA]</scope>
    <source>
        <strain evidence="9 10">NCTC10138</strain>
    </source>
</reference>
<evidence type="ECO:0000256" key="3">
    <source>
        <dbReference type="ARBA" id="ARBA00022475"/>
    </source>
</evidence>
<evidence type="ECO:0000313" key="9">
    <source>
        <dbReference type="EMBL" id="VEU81290.1"/>
    </source>
</evidence>
<feature type="domain" description="ABC transmembrane type-1" evidence="8">
    <location>
        <begin position="76"/>
        <end position="284"/>
    </location>
</feature>
<evidence type="ECO:0000256" key="2">
    <source>
        <dbReference type="ARBA" id="ARBA00022448"/>
    </source>
</evidence>
<name>A0A449BG68_HAPAX</name>
<accession>A0A449BG68</accession>
<evidence type="ECO:0000313" key="10">
    <source>
        <dbReference type="Proteomes" id="UP000289841"/>
    </source>
</evidence>
<feature type="transmembrane region" description="Helical" evidence="7">
    <location>
        <begin position="186"/>
        <end position="207"/>
    </location>
</feature>
<keyword evidence="6 7" id="KW-0472">Membrane</keyword>
<keyword evidence="4 7" id="KW-0812">Transmembrane</keyword>
<dbReference type="SUPFAM" id="SSF161098">
    <property type="entry name" value="MetI-like"/>
    <property type="match status" value="1"/>
</dbReference>
<gene>
    <name evidence="9" type="primary">ycjP_13</name>
    <name evidence="9" type="ORF">NCTC10138_01688</name>
</gene>
<dbReference type="AlphaFoldDB" id="A0A449BG68"/>
<feature type="transmembrane region" description="Helical" evidence="7">
    <location>
        <begin position="80"/>
        <end position="101"/>
    </location>
</feature>
<dbReference type="RefSeq" id="WP_026390436.1">
    <property type="nucleotide sequence ID" value="NZ_LR215048.1"/>
</dbReference>
<evidence type="ECO:0000256" key="7">
    <source>
        <dbReference type="RuleBase" id="RU363032"/>
    </source>
</evidence>
<dbReference type="Gene3D" id="1.10.3720.10">
    <property type="entry name" value="MetI-like"/>
    <property type="match status" value="1"/>
</dbReference>
<dbReference type="PROSITE" id="PS50928">
    <property type="entry name" value="ABC_TM1"/>
    <property type="match status" value="1"/>
</dbReference>
<sequence>MNNISRAKSDKIFHFFVMSLMILLAVIILYPLWFVLIASVSSPDAVLNGEVWIFPDIIDFSGYKKIFADKQIWVGYRNTILYTFFGTLLNIVLTIPAGYALSRKELPFKKGFMWFFIITMFFGGGLIPYYVLIDKLGLIDNPLVLIIPQGLSVWNMFMVKAYYESNIPGELIEAAEIDGAGHFRSFWSIILPISKPIVAVMVLFYAVGRWNSYFDAMLFIHSENLYPLQIILRNILIVNDNSSGGITGEDIYERLKLANQIKYGIIIVSSLPIILIYPFIQKHFEEGFLVGSFK</sequence>
<dbReference type="PANTHER" id="PTHR43744:SF9">
    <property type="entry name" value="POLYGALACTURONAN_RHAMNOGALACTURONAN TRANSPORT SYSTEM PERMEASE PROTEIN YTCP"/>
    <property type="match status" value="1"/>
</dbReference>
<evidence type="ECO:0000256" key="5">
    <source>
        <dbReference type="ARBA" id="ARBA00022989"/>
    </source>
</evidence>
<keyword evidence="5 7" id="KW-1133">Transmembrane helix</keyword>
<dbReference type="Pfam" id="PF00528">
    <property type="entry name" value="BPD_transp_1"/>
    <property type="match status" value="1"/>
</dbReference>